<keyword evidence="4" id="KW-1185">Reference proteome</keyword>
<gene>
    <name evidence="3" type="ORF">KTS45_10670</name>
</gene>
<dbReference type="PROSITE" id="PS50851">
    <property type="entry name" value="CHEW"/>
    <property type="match status" value="1"/>
</dbReference>
<dbReference type="PANTHER" id="PTHR22617:SF23">
    <property type="entry name" value="CHEMOTAXIS PROTEIN CHEW"/>
    <property type="match status" value="1"/>
</dbReference>
<dbReference type="AlphaFoldDB" id="A0A8J7Y4L8"/>
<dbReference type="EMBL" id="JAHQXF010000002">
    <property type="protein sequence ID" value="MBV0924660.1"/>
    <property type="molecule type" value="Genomic_DNA"/>
</dbReference>
<dbReference type="GO" id="GO:0007165">
    <property type="term" value="P:signal transduction"/>
    <property type="evidence" value="ECO:0007669"/>
    <property type="project" value="InterPro"/>
</dbReference>
<protein>
    <submittedName>
        <fullName evidence="3">Chemotaxis protein CheW</fullName>
    </submittedName>
</protein>
<dbReference type="OrthoDB" id="115049at2157"/>
<dbReference type="InterPro" id="IPR002545">
    <property type="entry name" value="CheW-lke_dom"/>
</dbReference>
<dbReference type="SMART" id="SM00260">
    <property type="entry name" value="CheW"/>
    <property type="match status" value="1"/>
</dbReference>
<accession>A0A8J7Y4L8</accession>
<dbReference type="GO" id="GO:0005829">
    <property type="term" value="C:cytosol"/>
    <property type="evidence" value="ECO:0007669"/>
    <property type="project" value="TreeGrafter"/>
</dbReference>
<sequence length="324" mass="33955">MSDDDRMDRAERIRDMRQGNRADDEQTTDGDGASSDRAGEAASGAETDVAADTDAKPEPASGPDDDDSTADSDEPTAAAAEQAGDGIDSAERTGAQSDATAAAERAAAAAAQVADDAPATGGAGGVQSDDIAATASPMRGPTGVELPDQQLLEEAMATGDGDRVEGSARAAIGEETGQKEEMVRVLEFALGEEYYCLDIEYVEEIVKRDAVTRVPNTPDYVEGVVDLRGQITTILDPKRMMDVDADGEKTLIVVFDPGMFGEQGAVGWVVDAVRQVVPVAESEVNDPPVDGEYVNGVVDREDHDQFVIWVEPDDALDAATSADD</sequence>
<evidence type="ECO:0000313" key="4">
    <source>
        <dbReference type="Proteomes" id="UP000766550"/>
    </source>
</evidence>
<dbReference type="SUPFAM" id="SSF50341">
    <property type="entry name" value="CheW-like"/>
    <property type="match status" value="1"/>
</dbReference>
<evidence type="ECO:0000256" key="1">
    <source>
        <dbReference type="SAM" id="MobiDB-lite"/>
    </source>
</evidence>
<dbReference type="PANTHER" id="PTHR22617">
    <property type="entry name" value="CHEMOTAXIS SENSOR HISTIDINE KINASE-RELATED"/>
    <property type="match status" value="1"/>
</dbReference>
<organism evidence="3 4">
    <name type="scientific">Haloarcula limicola</name>
    <dbReference type="NCBI Taxonomy" id="1429915"/>
    <lineage>
        <taxon>Archaea</taxon>
        <taxon>Methanobacteriati</taxon>
        <taxon>Methanobacteriota</taxon>
        <taxon>Stenosarchaea group</taxon>
        <taxon>Halobacteria</taxon>
        <taxon>Halobacteriales</taxon>
        <taxon>Haloarculaceae</taxon>
        <taxon>Haloarcula</taxon>
    </lineage>
</organism>
<dbReference type="RefSeq" id="WP_162319216.1">
    <property type="nucleotide sequence ID" value="NZ_JAHQXF010000002.1"/>
</dbReference>
<dbReference type="Gene3D" id="2.30.30.40">
    <property type="entry name" value="SH3 Domains"/>
    <property type="match status" value="1"/>
</dbReference>
<evidence type="ECO:0000259" key="2">
    <source>
        <dbReference type="PROSITE" id="PS50851"/>
    </source>
</evidence>
<feature type="compositionally biased region" description="Acidic residues" evidence="1">
    <location>
        <begin position="63"/>
        <end position="74"/>
    </location>
</feature>
<dbReference type="GO" id="GO:0006935">
    <property type="term" value="P:chemotaxis"/>
    <property type="evidence" value="ECO:0007669"/>
    <property type="project" value="InterPro"/>
</dbReference>
<dbReference type="Proteomes" id="UP000766550">
    <property type="component" value="Unassembled WGS sequence"/>
</dbReference>
<reference evidence="3 4" key="1">
    <citation type="submission" date="2021-06" db="EMBL/GenBank/DDBJ databases">
        <title>New haloarchaea isolates fom saline soil.</title>
        <authorList>
            <person name="Duran-Viseras A."/>
            <person name="Sanchez-Porro C.S."/>
            <person name="Ventosa A."/>
        </authorList>
    </citation>
    <scope>NUCLEOTIDE SEQUENCE [LARGE SCALE GENOMIC DNA]</scope>
    <source>
        <strain evidence="3 4">JCM 183640</strain>
    </source>
</reference>
<feature type="region of interest" description="Disordered" evidence="1">
    <location>
        <begin position="1"/>
        <end position="101"/>
    </location>
</feature>
<dbReference type="InterPro" id="IPR036061">
    <property type="entry name" value="CheW-like_dom_sf"/>
</dbReference>
<feature type="compositionally biased region" description="Basic and acidic residues" evidence="1">
    <location>
        <begin position="1"/>
        <end position="24"/>
    </location>
</feature>
<dbReference type="Pfam" id="PF01584">
    <property type="entry name" value="CheW"/>
    <property type="match status" value="1"/>
</dbReference>
<feature type="domain" description="CheW-like" evidence="2">
    <location>
        <begin position="182"/>
        <end position="321"/>
    </location>
</feature>
<proteinExistence type="predicted"/>
<comment type="caution">
    <text evidence="3">The sequence shown here is derived from an EMBL/GenBank/DDBJ whole genome shotgun (WGS) entry which is preliminary data.</text>
</comment>
<name>A0A8J7Y4L8_9EURY</name>
<dbReference type="InterPro" id="IPR039315">
    <property type="entry name" value="CheW"/>
</dbReference>
<evidence type="ECO:0000313" key="3">
    <source>
        <dbReference type="EMBL" id="MBV0924660.1"/>
    </source>
</evidence>
<feature type="region of interest" description="Disordered" evidence="1">
    <location>
        <begin position="117"/>
        <end position="145"/>
    </location>
</feature>
<dbReference type="Gene3D" id="2.40.50.180">
    <property type="entry name" value="CheA-289, Domain 4"/>
    <property type="match status" value="1"/>
</dbReference>